<dbReference type="InterPro" id="IPR006527">
    <property type="entry name" value="F-box-assoc_dom_typ1"/>
</dbReference>
<evidence type="ECO:0000256" key="1">
    <source>
        <dbReference type="SAM" id="MobiDB-lite"/>
    </source>
</evidence>
<dbReference type="SMART" id="SM00256">
    <property type="entry name" value="FBOX"/>
    <property type="match status" value="1"/>
</dbReference>
<evidence type="ECO:0000313" key="3">
    <source>
        <dbReference type="EMBL" id="PON91382.1"/>
    </source>
</evidence>
<dbReference type="STRING" id="63057.A0A2P5F0S3"/>
<dbReference type="InterPro" id="IPR017451">
    <property type="entry name" value="F-box-assoc_interact_dom"/>
</dbReference>
<dbReference type="CDD" id="cd22157">
    <property type="entry name" value="F-box_AtFBW1-like"/>
    <property type="match status" value="1"/>
</dbReference>
<evidence type="ECO:0000313" key="4">
    <source>
        <dbReference type="Proteomes" id="UP000237000"/>
    </source>
</evidence>
<dbReference type="Gene3D" id="2.120.10.80">
    <property type="entry name" value="Kelch-type beta propeller"/>
    <property type="match status" value="1"/>
</dbReference>
<dbReference type="InterPro" id="IPR050796">
    <property type="entry name" value="SCF_F-box_component"/>
</dbReference>
<protein>
    <submittedName>
        <fullName evidence="3">F-box domain containing protein</fullName>
    </submittedName>
</protein>
<comment type="caution">
    <text evidence="3">The sequence shown here is derived from an EMBL/GenBank/DDBJ whole genome shotgun (WGS) entry which is preliminary data.</text>
</comment>
<dbReference type="InParanoid" id="A0A2P5F0S3"/>
<dbReference type="Gene3D" id="1.20.1280.50">
    <property type="match status" value="1"/>
</dbReference>
<dbReference type="Proteomes" id="UP000237000">
    <property type="component" value="Unassembled WGS sequence"/>
</dbReference>
<dbReference type="AlphaFoldDB" id="A0A2P5F0S3"/>
<feature type="compositionally biased region" description="Basic and acidic residues" evidence="1">
    <location>
        <begin position="432"/>
        <end position="444"/>
    </location>
</feature>
<dbReference type="PANTHER" id="PTHR31672">
    <property type="entry name" value="BNACNNG10540D PROTEIN"/>
    <property type="match status" value="1"/>
</dbReference>
<sequence length="456" mass="51830">MELNNVQQCMVQTTETISLYRVHASVTEFDKRETFLLSVEKRKKRETFLEENPCPNPNPIPNSAETATMASLPWDIIVNILSRLSVKDLLRYRCVSKPLCSLIDGPDFIKMHLNHSMETNSHLSLIRADLELRSVDLDNLDSAVLLNPPVNEGLGKDIVGHCHGLLLVTNRDGDTAIWNPATRKHRKVPISDLKENPGKFEIGVVGFGYDPVNDDYKFLRMIHYYGRDISSFHSEVKVYSLKTNTWKRVADFPYNVMHCANGVLVGNSWHWMLGIQYQYSSAFEIVVAFDLVAESYRKIPLPDKKKNKGQSYLTTMRELGEWLCLVTHHKVGEMVDHVDIFVMKEYGVKESWTKLFSVAPSDVAGSFEFAMPLAYLRSVHQVLFDLSGDKLMVYDLKRKRVVSVKEISGPQCDLSLVYVRSLLGVGGSDENNSEKKAGENADKSKKQKQQPSRKKK</sequence>
<dbReference type="PANTHER" id="PTHR31672:SF13">
    <property type="entry name" value="F-BOX PROTEIN CPR30-LIKE"/>
    <property type="match status" value="1"/>
</dbReference>
<gene>
    <name evidence="3" type="ORF">TorRG33x02_129450</name>
</gene>
<dbReference type="InterPro" id="IPR001810">
    <property type="entry name" value="F-box_dom"/>
</dbReference>
<feature type="domain" description="F-box" evidence="2">
    <location>
        <begin position="66"/>
        <end position="113"/>
    </location>
</feature>
<organism evidence="3 4">
    <name type="scientific">Trema orientale</name>
    <name type="common">Charcoal tree</name>
    <name type="synonym">Celtis orientalis</name>
    <dbReference type="NCBI Taxonomy" id="63057"/>
    <lineage>
        <taxon>Eukaryota</taxon>
        <taxon>Viridiplantae</taxon>
        <taxon>Streptophyta</taxon>
        <taxon>Embryophyta</taxon>
        <taxon>Tracheophyta</taxon>
        <taxon>Spermatophyta</taxon>
        <taxon>Magnoliopsida</taxon>
        <taxon>eudicotyledons</taxon>
        <taxon>Gunneridae</taxon>
        <taxon>Pentapetalae</taxon>
        <taxon>rosids</taxon>
        <taxon>fabids</taxon>
        <taxon>Rosales</taxon>
        <taxon>Cannabaceae</taxon>
        <taxon>Trema</taxon>
    </lineage>
</organism>
<dbReference type="NCBIfam" id="TIGR01640">
    <property type="entry name" value="F_box_assoc_1"/>
    <property type="match status" value="1"/>
</dbReference>
<dbReference type="EMBL" id="JXTC01000075">
    <property type="protein sequence ID" value="PON91382.1"/>
    <property type="molecule type" value="Genomic_DNA"/>
</dbReference>
<dbReference type="InterPro" id="IPR011043">
    <property type="entry name" value="Gal_Oxase/kelch_b-propeller"/>
</dbReference>
<dbReference type="SUPFAM" id="SSF81383">
    <property type="entry name" value="F-box domain"/>
    <property type="match status" value="1"/>
</dbReference>
<evidence type="ECO:0000259" key="2">
    <source>
        <dbReference type="PROSITE" id="PS50181"/>
    </source>
</evidence>
<dbReference type="InterPro" id="IPR036047">
    <property type="entry name" value="F-box-like_dom_sf"/>
</dbReference>
<dbReference type="PROSITE" id="PS50181">
    <property type="entry name" value="FBOX"/>
    <property type="match status" value="1"/>
</dbReference>
<dbReference type="SUPFAM" id="SSF50965">
    <property type="entry name" value="Galactose oxidase, central domain"/>
    <property type="match status" value="1"/>
</dbReference>
<feature type="region of interest" description="Disordered" evidence="1">
    <location>
        <begin position="425"/>
        <end position="456"/>
    </location>
</feature>
<dbReference type="Pfam" id="PF07734">
    <property type="entry name" value="FBA_1"/>
    <property type="match status" value="1"/>
</dbReference>
<dbReference type="Pfam" id="PF00646">
    <property type="entry name" value="F-box"/>
    <property type="match status" value="1"/>
</dbReference>
<keyword evidence="4" id="KW-1185">Reference proteome</keyword>
<proteinExistence type="predicted"/>
<dbReference type="InterPro" id="IPR015915">
    <property type="entry name" value="Kelch-typ_b-propeller"/>
</dbReference>
<dbReference type="OrthoDB" id="591557at2759"/>
<feature type="compositionally biased region" description="Basic residues" evidence="1">
    <location>
        <begin position="445"/>
        <end position="456"/>
    </location>
</feature>
<accession>A0A2P5F0S3</accession>
<name>A0A2P5F0S3_TREOI</name>
<reference evidence="4" key="1">
    <citation type="submission" date="2016-06" db="EMBL/GenBank/DDBJ databases">
        <title>Parallel loss of symbiosis genes in relatives of nitrogen-fixing non-legume Parasponia.</title>
        <authorList>
            <person name="Van Velzen R."/>
            <person name="Holmer R."/>
            <person name="Bu F."/>
            <person name="Rutten L."/>
            <person name="Van Zeijl A."/>
            <person name="Liu W."/>
            <person name="Santuari L."/>
            <person name="Cao Q."/>
            <person name="Sharma T."/>
            <person name="Shen D."/>
            <person name="Roswanjaya Y."/>
            <person name="Wardhani T."/>
            <person name="Kalhor M.S."/>
            <person name="Jansen J."/>
            <person name="Van den Hoogen J."/>
            <person name="Gungor B."/>
            <person name="Hartog M."/>
            <person name="Hontelez J."/>
            <person name="Verver J."/>
            <person name="Yang W.-C."/>
            <person name="Schijlen E."/>
            <person name="Repin R."/>
            <person name="Schilthuizen M."/>
            <person name="Schranz E."/>
            <person name="Heidstra R."/>
            <person name="Miyata K."/>
            <person name="Fedorova E."/>
            <person name="Kohlen W."/>
            <person name="Bisseling T."/>
            <person name="Smit S."/>
            <person name="Geurts R."/>
        </authorList>
    </citation>
    <scope>NUCLEOTIDE SEQUENCE [LARGE SCALE GENOMIC DNA]</scope>
    <source>
        <strain evidence="4">cv. RG33-2</strain>
    </source>
</reference>